<evidence type="ECO:0000256" key="3">
    <source>
        <dbReference type="ARBA" id="ARBA00022729"/>
    </source>
</evidence>
<evidence type="ECO:0000313" key="6">
    <source>
        <dbReference type="EMBL" id="SKB02599.1"/>
    </source>
</evidence>
<dbReference type="PANTHER" id="PTHR46847">
    <property type="entry name" value="D-ALLOSE-BINDING PERIPLASMIC PROTEIN-RELATED"/>
    <property type="match status" value="1"/>
</dbReference>
<feature type="domain" description="Periplasmic binding protein" evidence="5">
    <location>
        <begin position="45"/>
        <end position="298"/>
    </location>
</feature>
<accession>A0A1T4YLC0</accession>
<dbReference type="SUPFAM" id="SSF53822">
    <property type="entry name" value="Periplasmic binding protein-like I"/>
    <property type="match status" value="1"/>
</dbReference>
<evidence type="ECO:0000259" key="5">
    <source>
        <dbReference type="Pfam" id="PF13407"/>
    </source>
</evidence>
<dbReference type="Gene3D" id="3.40.50.2300">
    <property type="match status" value="2"/>
</dbReference>
<reference evidence="7" key="1">
    <citation type="submission" date="2017-02" db="EMBL/GenBank/DDBJ databases">
        <authorList>
            <person name="Varghese N."/>
            <person name="Submissions S."/>
        </authorList>
    </citation>
    <scope>NUCLEOTIDE SEQUENCE [LARGE SCALE GENOMIC DNA]</scope>
    <source>
        <strain evidence="7">DSM 23966</strain>
    </source>
</reference>
<sequence>MKMTKKIMLFLSLCSVLLLLSACNGAEKNSVKGAEKSDEDESYKFGFILKTINSEYWKVLMAGANDAAEELGVEVSFLGPQEETQFEQQVKMIEDQIATGVDALVVAASQPDAMISVLNTAHKKDISVVIADTDMDFEDKVTYIGTKNYDAGKLGGEYLSEFLSGGDKVAIIRGPFGSETHEERTKGFQDALKDKNIEFIVQDAESDRVKAVNVMENILTSNPDVKAVFATADEMALGAYTTLENKKATGIHLIGFDGTPDGLQAVLEGKMLANVSQSPYQIGYQSVYSAYKARKGEEVEKRIDSGTSVITKDNVEEQIDMLNDYLKK</sequence>
<dbReference type="InterPro" id="IPR025997">
    <property type="entry name" value="SBP_2_dom"/>
</dbReference>
<keyword evidence="3 4" id="KW-0732">Signal</keyword>
<evidence type="ECO:0000313" key="7">
    <source>
        <dbReference type="Proteomes" id="UP000190042"/>
    </source>
</evidence>
<dbReference type="EMBL" id="FUYJ01000006">
    <property type="protein sequence ID" value="SKB02599.1"/>
    <property type="molecule type" value="Genomic_DNA"/>
</dbReference>
<keyword evidence="7" id="KW-1185">Reference proteome</keyword>
<proteinExistence type="inferred from homology"/>
<name>A0A1T4YLC0_9BACL</name>
<feature type="signal peptide" evidence="4">
    <location>
        <begin position="1"/>
        <end position="26"/>
    </location>
</feature>
<dbReference type="PANTHER" id="PTHR46847:SF1">
    <property type="entry name" value="D-ALLOSE-BINDING PERIPLASMIC PROTEIN-RELATED"/>
    <property type="match status" value="1"/>
</dbReference>
<comment type="similarity">
    <text evidence="2">Belongs to the bacterial solute-binding protein 2 family.</text>
</comment>
<dbReference type="AlphaFoldDB" id="A0A1T4YLC0"/>
<comment type="subcellular location">
    <subcellularLocation>
        <location evidence="1">Cell envelope</location>
    </subcellularLocation>
</comment>
<evidence type="ECO:0000256" key="1">
    <source>
        <dbReference type="ARBA" id="ARBA00004196"/>
    </source>
</evidence>
<dbReference type="GO" id="GO:0030313">
    <property type="term" value="C:cell envelope"/>
    <property type="evidence" value="ECO:0007669"/>
    <property type="project" value="UniProtKB-SubCell"/>
</dbReference>
<protein>
    <submittedName>
        <fullName evidence="6">Ribose transport system substrate-binding protein</fullName>
    </submittedName>
</protein>
<dbReference type="InterPro" id="IPR028082">
    <property type="entry name" value="Peripla_BP_I"/>
</dbReference>
<dbReference type="PROSITE" id="PS51257">
    <property type="entry name" value="PROKAR_LIPOPROTEIN"/>
    <property type="match status" value="1"/>
</dbReference>
<organism evidence="6 7">
    <name type="scientific">Sporosarcina newyorkensis</name>
    <dbReference type="NCBI Taxonomy" id="759851"/>
    <lineage>
        <taxon>Bacteria</taxon>
        <taxon>Bacillati</taxon>
        <taxon>Bacillota</taxon>
        <taxon>Bacilli</taxon>
        <taxon>Bacillales</taxon>
        <taxon>Caryophanaceae</taxon>
        <taxon>Sporosarcina</taxon>
    </lineage>
</organism>
<dbReference type="GO" id="GO:0030246">
    <property type="term" value="F:carbohydrate binding"/>
    <property type="evidence" value="ECO:0007669"/>
    <property type="project" value="UniProtKB-ARBA"/>
</dbReference>
<evidence type="ECO:0000256" key="4">
    <source>
        <dbReference type="SAM" id="SignalP"/>
    </source>
</evidence>
<dbReference type="Pfam" id="PF13407">
    <property type="entry name" value="Peripla_BP_4"/>
    <property type="match status" value="1"/>
</dbReference>
<dbReference type="CDD" id="cd01536">
    <property type="entry name" value="PBP1_ABC_sugar_binding-like"/>
    <property type="match status" value="1"/>
</dbReference>
<feature type="chain" id="PRO_5038927947" evidence="4">
    <location>
        <begin position="27"/>
        <end position="328"/>
    </location>
</feature>
<evidence type="ECO:0000256" key="2">
    <source>
        <dbReference type="ARBA" id="ARBA00007639"/>
    </source>
</evidence>
<dbReference type="Proteomes" id="UP000190042">
    <property type="component" value="Unassembled WGS sequence"/>
</dbReference>
<gene>
    <name evidence="6" type="ORF">SAMN04244570_3006</name>
</gene>